<accession>A0A9N9BLX2</accession>
<dbReference type="EMBL" id="CAJVPJ010000982">
    <property type="protein sequence ID" value="CAG8569086.1"/>
    <property type="molecule type" value="Genomic_DNA"/>
</dbReference>
<dbReference type="Proteomes" id="UP000789572">
    <property type="component" value="Unassembled WGS sequence"/>
</dbReference>
<evidence type="ECO:0000313" key="2">
    <source>
        <dbReference type="EMBL" id="CAG8569086.1"/>
    </source>
</evidence>
<keyword evidence="3" id="KW-1185">Reference proteome</keyword>
<gene>
    <name evidence="2" type="ORF">POCULU_LOCUS5899</name>
</gene>
<feature type="non-terminal residue" evidence="2">
    <location>
        <position position="109"/>
    </location>
</feature>
<evidence type="ECO:0000256" key="1">
    <source>
        <dbReference type="SAM" id="MobiDB-lite"/>
    </source>
</evidence>
<organism evidence="2 3">
    <name type="scientific">Paraglomus occultum</name>
    <dbReference type="NCBI Taxonomy" id="144539"/>
    <lineage>
        <taxon>Eukaryota</taxon>
        <taxon>Fungi</taxon>
        <taxon>Fungi incertae sedis</taxon>
        <taxon>Mucoromycota</taxon>
        <taxon>Glomeromycotina</taxon>
        <taxon>Glomeromycetes</taxon>
        <taxon>Paraglomerales</taxon>
        <taxon>Paraglomeraceae</taxon>
        <taxon>Paraglomus</taxon>
    </lineage>
</organism>
<evidence type="ECO:0000313" key="3">
    <source>
        <dbReference type="Proteomes" id="UP000789572"/>
    </source>
</evidence>
<proteinExistence type="predicted"/>
<dbReference type="OrthoDB" id="301434at2759"/>
<comment type="caution">
    <text evidence="2">The sequence shown here is derived from an EMBL/GenBank/DDBJ whole genome shotgun (WGS) entry which is preliminary data.</text>
</comment>
<sequence>MVSSVFDIPHTTKEFDVHSTQDPYEYLDGEKEKEQGLNRRQNKNESNGTIDGNNHVKYFAEKNGLFNTVEQTTLRYDVDVVTKLIVYSGIGYLAVDTIPVLFESTGLGV</sequence>
<name>A0A9N9BLX2_9GLOM</name>
<dbReference type="AlphaFoldDB" id="A0A9N9BLX2"/>
<feature type="region of interest" description="Disordered" evidence="1">
    <location>
        <begin position="31"/>
        <end position="52"/>
    </location>
</feature>
<reference evidence="2" key="1">
    <citation type="submission" date="2021-06" db="EMBL/GenBank/DDBJ databases">
        <authorList>
            <person name="Kallberg Y."/>
            <person name="Tangrot J."/>
            <person name="Rosling A."/>
        </authorList>
    </citation>
    <scope>NUCLEOTIDE SEQUENCE</scope>
    <source>
        <strain evidence="2">IA702</strain>
    </source>
</reference>
<feature type="non-terminal residue" evidence="2">
    <location>
        <position position="1"/>
    </location>
</feature>
<protein>
    <submittedName>
        <fullName evidence="2">6244_t:CDS:1</fullName>
    </submittedName>
</protein>